<gene>
    <name evidence="2" type="ORF">PGTG_18419</name>
</gene>
<organism evidence="2 3">
    <name type="scientific">Puccinia graminis f. sp. tritici (strain CRL 75-36-700-3 / race SCCL)</name>
    <name type="common">Black stem rust fungus</name>
    <dbReference type="NCBI Taxonomy" id="418459"/>
    <lineage>
        <taxon>Eukaryota</taxon>
        <taxon>Fungi</taxon>
        <taxon>Dikarya</taxon>
        <taxon>Basidiomycota</taxon>
        <taxon>Pucciniomycotina</taxon>
        <taxon>Pucciniomycetes</taxon>
        <taxon>Pucciniales</taxon>
        <taxon>Pucciniaceae</taxon>
        <taxon>Puccinia</taxon>
    </lineage>
</organism>
<dbReference type="AlphaFoldDB" id="E3L5Z3"/>
<dbReference type="HOGENOM" id="CLU_2039218_0_0_1"/>
<feature type="region of interest" description="Disordered" evidence="1">
    <location>
        <begin position="20"/>
        <end position="40"/>
    </location>
</feature>
<evidence type="ECO:0000313" key="2">
    <source>
        <dbReference type="EMBL" id="EFP91968.1"/>
    </source>
</evidence>
<dbReference type="KEGG" id="pgr:PGTG_18419"/>
<protein>
    <submittedName>
        <fullName evidence="2">Uncharacterized protein</fullName>
    </submittedName>
</protein>
<name>E3L5Z3_PUCGT</name>
<dbReference type="RefSeq" id="XP_003336387.1">
    <property type="nucleotide sequence ID" value="XM_003336339.2"/>
</dbReference>
<dbReference type="GeneID" id="10531920"/>
<dbReference type="EMBL" id="DS178355">
    <property type="protein sequence ID" value="EFP91968.1"/>
    <property type="molecule type" value="Genomic_DNA"/>
</dbReference>
<reference key="1">
    <citation type="submission" date="2007-01" db="EMBL/GenBank/DDBJ databases">
        <title>The Genome Sequence of Puccinia graminis f. sp. tritici Strain CRL 75-36-700-3.</title>
        <authorList>
            <consortium name="The Broad Institute Genome Sequencing Platform"/>
            <person name="Birren B."/>
            <person name="Lander E."/>
            <person name="Galagan J."/>
            <person name="Nusbaum C."/>
            <person name="Devon K."/>
            <person name="Cuomo C."/>
            <person name="Jaffe D."/>
            <person name="Butler J."/>
            <person name="Alvarez P."/>
            <person name="Gnerre S."/>
            <person name="Grabherr M."/>
            <person name="Mauceli E."/>
            <person name="Brockman W."/>
            <person name="Young S."/>
            <person name="LaButti K."/>
            <person name="Sykes S."/>
            <person name="DeCaprio D."/>
            <person name="Crawford M."/>
            <person name="Koehrsen M."/>
            <person name="Engels R."/>
            <person name="Montgomery P."/>
            <person name="Pearson M."/>
            <person name="Howarth C."/>
            <person name="Larson L."/>
            <person name="White J."/>
            <person name="Zeng Q."/>
            <person name="Kodira C."/>
            <person name="Yandava C."/>
            <person name="Alvarado L."/>
            <person name="O'Leary S."/>
            <person name="Szabo L."/>
            <person name="Dean R."/>
            <person name="Schein J."/>
        </authorList>
    </citation>
    <scope>NUCLEOTIDE SEQUENCE</scope>
    <source>
        <strain>CRL 75-36-700-3</strain>
    </source>
</reference>
<dbReference type="InParanoid" id="E3L5Z3"/>
<dbReference type="Proteomes" id="UP000008783">
    <property type="component" value="Unassembled WGS sequence"/>
</dbReference>
<dbReference type="VEuPathDB" id="FungiDB:PGTG_18419"/>
<evidence type="ECO:0000256" key="1">
    <source>
        <dbReference type="SAM" id="MobiDB-lite"/>
    </source>
</evidence>
<feature type="compositionally biased region" description="Polar residues" evidence="1">
    <location>
        <begin position="28"/>
        <end position="38"/>
    </location>
</feature>
<proteinExistence type="predicted"/>
<keyword evidence="3" id="KW-1185">Reference proteome</keyword>
<sequence>MHERPRRHVECVTLDTSQTPCSCPPPGSRTSPVNSTARQPLPTLTLSPPLLLPIPTNHAPFLLPLSSIEPPSSLSRTFSILRGRLMHLFNPLSHFTSPIQCILFLGLHLPNFLFRHLLPTH</sequence>
<evidence type="ECO:0000313" key="3">
    <source>
        <dbReference type="Proteomes" id="UP000008783"/>
    </source>
</evidence>
<reference evidence="3" key="2">
    <citation type="journal article" date="2011" name="Proc. Natl. Acad. Sci. U.S.A.">
        <title>Obligate biotrophy features unraveled by the genomic analysis of rust fungi.</title>
        <authorList>
            <person name="Duplessis S."/>
            <person name="Cuomo C.A."/>
            <person name="Lin Y.-C."/>
            <person name="Aerts A."/>
            <person name="Tisserant E."/>
            <person name="Veneault-Fourrey C."/>
            <person name="Joly D.L."/>
            <person name="Hacquard S."/>
            <person name="Amselem J."/>
            <person name="Cantarel B.L."/>
            <person name="Chiu R."/>
            <person name="Coutinho P.M."/>
            <person name="Feau N."/>
            <person name="Field M."/>
            <person name="Frey P."/>
            <person name="Gelhaye E."/>
            <person name="Goldberg J."/>
            <person name="Grabherr M.G."/>
            <person name="Kodira C.D."/>
            <person name="Kohler A."/>
            <person name="Kuees U."/>
            <person name="Lindquist E.A."/>
            <person name="Lucas S.M."/>
            <person name="Mago R."/>
            <person name="Mauceli E."/>
            <person name="Morin E."/>
            <person name="Murat C."/>
            <person name="Pangilinan J.L."/>
            <person name="Park R."/>
            <person name="Pearson M."/>
            <person name="Quesneville H."/>
            <person name="Rouhier N."/>
            <person name="Sakthikumar S."/>
            <person name="Salamov A.A."/>
            <person name="Schmutz J."/>
            <person name="Selles B."/>
            <person name="Shapiro H."/>
            <person name="Tanguay P."/>
            <person name="Tuskan G.A."/>
            <person name="Henrissat B."/>
            <person name="Van de Peer Y."/>
            <person name="Rouze P."/>
            <person name="Ellis J.G."/>
            <person name="Dodds P.N."/>
            <person name="Schein J.E."/>
            <person name="Zhong S."/>
            <person name="Hamelin R.C."/>
            <person name="Grigoriev I.V."/>
            <person name="Szabo L.J."/>
            <person name="Martin F."/>
        </authorList>
    </citation>
    <scope>NUCLEOTIDE SEQUENCE [LARGE SCALE GENOMIC DNA]</scope>
    <source>
        <strain evidence="3">CRL 75-36-700-3 / race SCCL</strain>
    </source>
</reference>
<accession>E3L5Z3</accession>